<dbReference type="Pfam" id="PF03372">
    <property type="entry name" value="Exo_endo_phos"/>
    <property type="match status" value="1"/>
</dbReference>
<feature type="transmembrane region" description="Helical" evidence="1">
    <location>
        <begin position="399"/>
        <end position="416"/>
    </location>
</feature>
<evidence type="ECO:0000313" key="4">
    <source>
        <dbReference type="Proteomes" id="UP000828390"/>
    </source>
</evidence>
<dbReference type="Proteomes" id="UP000828390">
    <property type="component" value="Unassembled WGS sequence"/>
</dbReference>
<evidence type="ECO:0000256" key="1">
    <source>
        <dbReference type="SAM" id="Phobius"/>
    </source>
</evidence>
<proteinExistence type="predicted"/>
<dbReference type="PANTHER" id="PTHR14859:SF1">
    <property type="entry name" value="PGAP2-INTERACTING PROTEIN"/>
    <property type="match status" value="1"/>
</dbReference>
<accession>A0A9D4S7A5</accession>
<dbReference type="GO" id="GO:0016020">
    <property type="term" value="C:membrane"/>
    <property type="evidence" value="ECO:0007669"/>
    <property type="project" value="GOC"/>
</dbReference>
<keyword evidence="1" id="KW-0812">Transmembrane</keyword>
<dbReference type="InterPro" id="IPR005135">
    <property type="entry name" value="Endo/exonuclease/phosphatase"/>
</dbReference>
<dbReference type="PANTHER" id="PTHR14859">
    <property type="entry name" value="CALCOFLUOR WHITE HYPERSENSITIVE PROTEIN PRECURSOR"/>
    <property type="match status" value="1"/>
</dbReference>
<dbReference type="InterPro" id="IPR036691">
    <property type="entry name" value="Endo/exonu/phosph_ase_sf"/>
</dbReference>
<dbReference type="EMBL" id="JAIWYP010000001">
    <property type="protein sequence ID" value="KAH3893250.1"/>
    <property type="molecule type" value="Genomic_DNA"/>
</dbReference>
<dbReference type="Gene3D" id="3.60.10.10">
    <property type="entry name" value="Endonuclease/exonuclease/phosphatase"/>
    <property type="match status" value="1"/>
</dbReference>
<evidence type="ECO:0000313" key="3">
    <source>
        <dbReference type="EMBL" id="KAH3893250.1"/>
    </source>
</evidence>
<keyword evidence="1" id="KW-0472">Membrane</keyword>
<dbReference type="InterPro" id="IPR051916">
    <property type="entry name" value="GPI-anchor_lipid_remodeler"/>
</dbReference>
<dbReference type="GO" id="GO:0003824">
    <property type="term" value="F:catalytic activity"/>
    <property type="evidence" value="ECO:0007669"/>
    <property type="project" value="InterPro"/>
</dbReference>
<keyword evidence="1" id="KW-1133">Transmembrane helix</keyword>
<feature type="transmembrane region" description="Helical" evidence="1">
    <location>
        <begin position="323"/>
        <end position="346"/>
    </location>
</feature>
<dbReference type="GO" id="GO:0006506">
    <property type="term" value="P:GPI anchor biosynthetic process"/>
    <property type="evidence" value="ECO:0007669"/>
    <property type="project" value="TreeGrafter"/>
</dbReference>
<name>A0A9D4S7A5_DREPO</name>
<protein>
    <recommendedName>
        <fullName evidence="2">Endonuclease/exonuclease/phosphatase domain-containing protein</fullName>
    </recommendedName>
</protein>
<reference evidence="3" key="2">
    <citation type="submission" date="2020-11" db="EMBL/GenBank/DDBJ databases">
        <authorList>
            <person name="McCartney M.A."/>
            <person name="Auch B."/>
            <person name="Kono T."/>
            <person name="Mallez S."/>
            <person name="Becker A."/>
            <person name="Gohl D.M."/>
            <person name="Silverstein K.A.T."/>
            <person name="Koren S."/>
            <person name="Bechman K.B."/>
            <person name="Herman A."/>
            <person name="Abrahante J.E."/>
            <person name="Garbe J."/>
        </authorList>
    </citation>
    <scope>NUCLEOTIDE SEQUENCE</scope>
    <source>
        <strain evidence="3">Duluth1</strain>
        <tissue evidence="3">Whole animal</tissue>
    </source>
</reference>
<keyword evidence="4" id="KW-1185">Reference proteome</keyword>
<sequence>MFNWEMRKTRIVEMIKDSQVDVIALQEVRGSERLTTNNQLEELRTLLPREYKWSYYKMATNVTLLADMIDAPRGQEGIGVISRCEIVDKTVTSLHPNTQNPDKNRRLAVSVRIRDAAGLIFDLVAVHLSYYRQQQCENIADVLNFVNKRDMQNVILLGDFNTYNDYEWPVRLVTDKLDHNNPCTRLINSKWPSINKGLYKDAWVSANPEEKGHTFSNMPTPGLESRPDRIIVSSHLHVKSVKLLGVGSRYRQRYEGAIHWSRFVTVVQSAWLSYHGISGYPCRHDCGPHGSCICGICVAVGNENNCRLPNCEQCNEQTFKRGIVIFVIFLLFLVHLFHSILAILSIGSSSYGDVVYSILGFKCCLFNPKLCETQAKFSRKTNVLLRHCQKWPIFRLPPYWQLLLSIVLFICLYMYAKNVLVNVIDITYNILAEEFFPSDHMMVIADVS</sequence>
<evidence type="ECO:0000259" key="2">
    <source>
        <dbReference type="Pfam" id="PF03372"/>
    </source>
</evidence>
<comment type="caution">
    <text evidence="3">The sequence shown here is derived from an EMBL/GenBank/DDBJ whole genome shotgun (WGS) entry which is preliminary data.</text>
</comment>
<gene>
    <name evidence="3" type="ORF">DPMN_017395</name>
</gene>
<organism evidence="3 4">
    <name type="scientific">Dreissena polymorpha</name>
    <name type="common">Zebra mussel</name>
    <name type="synonym">Mytilus polymorpha</name>
    <dbReference type="NCBI Taxonomy" id="45954"/>
    <lineage>
        <taxon>Eukaryota</taxon>
        <taxon>Metazoa</taxon>
        <taxon>Spiralia</taxon>
        <taxon>Lophotrochozoa</taxon>
        <taxon>Mollusca</taxon>
        <taxon>Bivalvia</taxon>
        <taxon>Autobranchia</taxon>
        <taxon>Heteroconchia</taxon>
        <taxon>Euheterodonta</taxon>
        <taxon>Imparidentia</taxon>
        <taxon>Neoheterodontei</taxon>
        <taxon>Myida</taxon>
        <taxon>Dreissenoidea</taxon>
        <taxon>Dreissenidae</taxon>
        <taxon>Dreissena</taxon>
    </lineage>
</organism>
<feature type="domain" description="Endonuclease/exonuclease/phosphatase" evidence="2">
    <location>
        <begin position="4"/>
        <end position="271"/>
    </location>
</feature>
<dbReference type="AlphaFoldDB" id="A0A9D4S7A5"/>
<dbReference type="SUPFAM" id="SSF56219">
    <property type="entry name" value="DNase I-like"/>
    <property type="match status" value="1"/>
</dbReference>
<reference evidence="3" key="1">
    <citation type="journal article" date="2019" name="bioRxiv">
        <title>The Genome of the Zebra Mussel, Dreissena polymorpha: A Resource for Invasive Species Research.</title>
        <authorList>
            <person name="McCartney M.A."/>
            <person name="Auch B."/>
            <person name="Kono T."/>
            <person name="Mallez S."/>
            <person name="Zhang Y."/>
            <person name="Obille A."/>
            <person name="Becker A."/>
            <person name="Abrahante J.E."/>
            <person name="Garbe J."/>
            <person name="Badalamenti J.P."/>
            <person name="Herman A."/>
            <person name="Mangelson H."/>
            <person name="Liachko I."/>
            <person name="Sullivan S."/>
            <person name="Sone E.D."/>
            <person name="Koren S."/>
            <person name="Silverstein K.A.T."/>
            <person name="Beckman K.B."/>
            <person name="Gohl D.M."/>
        </authorList>
    </citation>
    <scope>NUCLEOTIDE SEQUENCE</scope>
    <source>
        <strain evidence="3">Duluth1</strain>
        <tissue evidence="3">Whole animal</tissue>
    </source>
</reference>